<dbReference type="Pfam" id="PF20696">
    <property type="entry name" value="UbiD_C"/>
    <property type="match status" value="1"/>
</dbReference>
<dbReference type="SUPFAM" id="SSF143968">
    <property type="entry name" value="UbiD C-terminal domain-like"/>
    <property type="match status" value="1"/>
</dbReference>
<comment type="caution">
    <text evidence="5">The sequence shown here is derived from an EMBL/GenBank/DDBJ whole genome shotgun (WGS) entry which is preliminary data.</text>
</comment>
<dbReference type="RefSeq" id="WP_213351673.1">
    <property type="nucleotide sequence ID" value="NZ_JAHBGB010000006.1"/>
</dbReference>
<feature type="domain" description="3-octaprenyl-4-hydroxybenzoate carboxy-lyase-like C-terminal" evidence="4">
    <location>
        <begin position="303"/>
        <end position="429"/>
    </location>
</feature>
<dbReference type="Proteomes" id="UP001597299">
    <property type="component" value="Unassembled WGS sequence"/>
</dbReference>
<gene>
    <name evidence="5" type="ORF">ACFSNC_15975</name>
</gene>
<evidence type="ECO:0000313" key="5">
    <source>
        <dbReference type="EMBL" id="MFD2141908.1"/>
    </source>
</evidence>
<dbReference type="PANTHER" id="PTHR30108">
    <property type="entry name" value="3-OCTAPRENYL-4-HYDROXYBENZOATE CARBOXY-LYASE-RELATED"/>
    <property type="match status" value="1"/>
</dbReference>
<name>A0ABW4Z0I1_9HYPH</name>
<keyword evidence="5" id="KW-0456">Lyase</keyword>
<organism evidence="5 6">
    <name type="scientific">Ancylobacter oerskovii</name>
    <dbReference type="NCBI Taxonomy" id="459519"/>
    <lineage>
        <taxon>Bacteria</taxon>
        <taxon>Pseudomonadati</taxon>
        <taxon>Pseudomonadota</taxon>
        <taxon>Alphaproteobacteria</taxon>
        <taxon>Hyphomicrobiales</taxon>
        <taxon>Xanthobacteraceae</taxon>
        <taxon>Ancylobacter</taxon>
    </lineage>
</organism>
<keyword evidence="6" id="KW-1185">Reference proteome</keyword>
<comment type="similarity">
    <text evidence="1">Belongs to the UbiD family.</text>
</comment>
<dbReference type="NCBIfam" id="TIGR00148">
    <property type="entry name" value="UbiD family decarboxylase"/>
    <property type="match status" value="1"/>
</dbReference>
<dbReference type="InterPro" id="IPR049383">
    <property type="entry name" value="UbiD-like_N"/>
</dbReference>
<dbReference type="InterPro" id="IPR049381">
    <property type="entry name" value="UbiD-like_C"/>
</dbReference>
<dbReference type="Pfam" id="PF01977">
    <property type="entry name" value="UbiD"/>
    <property type="match status" value="1"/>
</dbReference>
<dbReference type="GO" id="GO:0016829">
    <property type="term" value="F:lyase activity"/>
    <property type="evidence" value="ECO:0007669"/>
    <property type="project" value="UniProtKB-KW"/>
</dbReference>
<feature type="domain" description="3-octaprenyl-4-hydroxybenzoate carboxy-lyase-like N-terminal" evidence="3">
    <location>
        <begin position="10"/>
        <end position="86"/>
    </location>
</feature>
<reference evidence="6" key="1">
    <citation type="journal article" date="2019" name="Int. J. Syst. Evol. Microbiol.">
        <title>The Global Catalogue of Microorganisms (GCM) 10K type strain sequencing project: providing services to taxonomists for standard genome sequencing and annotation.</title>
        <authorList>
            <consortium name="The Broad Institute Genomics Platform"/>
            <consortium name="The Broad Institute Genome Sequencing Center for Infectious Disease"/>
            <person name="Wu L."/>
            <person name="Ma J."/>
        </authorList>
    </citation>
    <scope>NUCLEOTIDE SEQUENCE [LARGE SCALE GENOMIC DNA]</scope>
    <source>
        <strain evidence="6">CCM 7435</strain>
    </source>
</reference>
<dbReference type="Gene3D" id="3.40.1670.10">
    <property type="entry name" value="UbiD C-terminal domain-like"/>
    <property type="match status" value="1"/>
</dbReference>
<protein>
    <submittedName>
        <fullName evidence="5">UbiD family decarboxylase</fullName>
        <ecNumber evidence="5">4.1.1.-</ecNumber>
    </submittedName>
</protein>
<evidence type="ECO:0000259" key="2">
    <source>
        <dbReference type="Pfam" id="PF01977"/>
    </source>
</evidence>
<dbReference type="EC" id="4.1.1.-" evidence="5"/>
<accession>A0ABW4Z0I1</accession>
<feature type="domain" description="3-octaprenyl-4-hydroxybenzoate carboxy-lyase-like Rift-related" evidence="2">
    <location>
        <begin position="97"/>
        <end position="296"/>
    </location>
</feature>
<sequence>MAYQDFRDFLAALQAQGELIEVERHVAPELEVAKALRKSAAIEGPAVIFKNNGSNFPLVGGIYNSRSKALIAFQSTEDNVVQNILDGLARRIPPVLTENAPVHENIVLGDDIDLSALPICKYSPDDGGPYITSGIVVSKDPETGVPDIGHYRFELIDKKTLSFLALPNHRFAKNIAKALQKGQKTFRASLVIGVDPLIAYTCPIQVSDDTNDFEVAGGLRGAPVELVKCRTNDVEVPARAELVIEFEADFGTTVMEGPLGEYTGYYTPGAAKPIARPTAITYRNGAYFQALLTGVPPTENHILKQLPFEASLLQQLRQRFPTVQRVAVPPSGGTQFYVVLSMKPRFAGEARAAILDVMSSNLRPKRVIAVDPDIDVQDSNQVEWATAFRMQPARDVFIMSDLPAGPLDPSSDESLPNDQRLGSALGIDATYPYGTVIKVAGEACSPALAEHGKEFLEVADIPGWRAYDFPELRKTVPK</sequence>
<dbReference type="InterPro" id="IPR002830">
    <property type="entry name" value="UbiD"/>
</dbReference>
<proteinExistence type="inferred from homology"/>
<evidence type="ECO:0000259" key="3">
    <source>
        <dbReference type="Pfam" id="PF20695"/>
    </source>
</evidence>
<evidence type="ECO:0000256" key="1">
    <source>
        <dbReference type="ARBA" id="ARBA00010021"/>
    </source>
</evidence>
<evidence type="ECO:0000259" key="4">
    <source>
        <dbReference type="Pfam" id="PF20696"/>
    </source>
</evidence>
<dbReference type="InterPro" id="IPR048304">
    <property type="entry name" value="UbiD_Rift_dom"/>
</dbReference>
<dbReference type="EMBL" id="JBHUHD010000001">
    <property type="protein sequence ID" value="MFD2141908.1"/>
    <property type="molecule type" value="Genomic_DNA"/>
</dbReference>
<dbReference type="SUPFAM" id="SSF50475">
    <property type="entry name" value="FMN-binding split barrel"/>
    <property type="match status" value="1"/>
</dbReference>
<dbReference type="Pfam" id="PF20695">
    <property type="entry name" value="UbiD_N"/>
    <property type="match status" value="1"/>
</dbReference>
<evidence type="ECO:0000313" key="6">
    <source>
        <dbReference type="Proteomes" id="UP001597299"/>
    </source>
</evidence>
<dbReference type="PANTHER" id="PTHR30108:SF21">
    <property type="entry name" value="4-HYDROXYBENZOATE DECARBOXYLASE"/>
    <property type="match status" value="1"/>
</dbReference>